<comment type="similarity">
    <text evidence="1">Belongs to the AHA1 family.</text>
</comment>
<evidence type="ECO:0000313" key="3">
    <source>
        <dbReference type="EMBL" id="GGB27895.1"/>
    </source>
</evidence>
<dbReference type="InterPro" id="IPR013538">
    <property type="entry name" value="ASHA1/2-like_C"/>
</dbReference>
<comment type="caution">
    <text evidence="3">The sequence shown here is derived from an EMBL/GenBank/DDBJ whole genome shotgun (WGS) entry which is preliminary data.</text>
</comment>
<dbReference type="CDD" id="cd08896">
    <property type="entry name" value="SRPBCC_CalC_Aha1-like_3"/>
    <property type="match status" value="1"/>
</dbReference>
<dbReference type="AlphaFoldDB" id="A0A916WS87"/>
<dbReference type="InterPro" id="IPR023393">
    <property type="entry name" value="START-like_dom_sf"/>
</dbReference>
<evidence type="ECO:0000259" key="2">
    <source>
        <dbReference type="Pfam" id="PF08327"/>
    </source>
</evidence>
<feature type="domain" description="Activator of Hsp90 ATPase homologue 1/2-like C-terminal" evidence="2">
    <location>
        <begin position="16"/>
        <end position="148"/>
    </location>
</feature>
<protein>
    <submittedName>
        <fullName evidence="3">Activator of HSP90 ATPase</fullName>
    </submittedName>
</protein>
<organism evidence="3 4">
    <name type="scientific">Sphingomonas metalli</name>
    <dbReference type="NCBI Taxonomy" id="1779358"/>
    <lineage>
        <taxon>Bacteria</taxon>
        <taxon>Pseudomonadati</taxon>
        <taxon>Pseudomonadota</taxon>
        <taxon>Alphaproteobacteria</taxon>
        <taxon>Sphingomonadales</taxon>
        <taxon>Sphingomonadaceae</taxon>
        <taxon>Sphingomonas</taxon>
    </lineage>
</organism>
<dbReference type="Proteomes" id="UP000623067">
    <property type="component" value="Unassembled WGS sequence"/>
</dbReference>
<reference evidence="3" key="1">
    <citation type="journal article" date="2014" name="Int. J. Syst. Evol. Microbiol.">
        <title>Complete genome sequence of Corynebacterium casei LMG S-19264T (=DSM 44701T), isolated from a smear-ripened cheese.</title>
        <authorList>
            <consortium name="US DOE Joint Genome Institute (JGI-PGF)"/>
            <person name="Walter F."/>
            <person name="Albersmeier A."/>
            <person name="Kalinowski J."/>
            <person name="Ruckert C."/>
        </authorList>
    </citation>
    <scope>NUCLEOTIDE SEQUENCE</scope>
    <source>
        <strain evidence="3">CGMCC 1.15330</strain>
    </source>
</reference>
<accession>A0A916WS87</accession>
<keyword evidence="4" id="KW-1185">Reference proteome</keyword>
<name>A0A916WS87_9SPHN</name>
<gene>
    <name evidence="3" type="ORF">GCM10011380_16890</name>
</gene>
<dbReference type="SUPFAM" id="SSF55961">
    <property type="entry name" value="Bet v1-like"/>
    <property type="match status" value="1"/>
</dbReference>
<evidence type="ECO:0000256" key="1">
    <source>
        <dbReference type="ARBA" id="ARBA00006817"/>
    </source>
</evidence>
<dbReference type="EMBL" id="BMIH01000002">
    <property type="protein sequence ID" value="GGB27895.1"/>
    <property type="molecule type" value="Genomic_DNA"/>
</dbReference>
<dbReference type="Pfam" id="PF08327">
    <property type="entry name" value="AHSA1"/>
    <property type="match status" value="1"/>
</dbReference>
<dbReference type="RefSeq" id="WP_188658291.1">
    <property type="nucleotide sequence ID" value="NZ_BMIH01000002.1"/>
</dbReference>
<evidence type="ECO:0000313" key="4">
    <source>
        <dbReference type="Proteomes" id="UP000623067"/>
    </source>
</evidence>
<reference evidence="3" key="2">
    <citation type="submission" date="2020-09" db="EMBL/GenBank/DDBJ databases">
        <authorList>
            <person name="Sun Q."/>
            <person name="Zhou Y."/>
        </authorList>
    </citation>
    <scope>NUCLEOTIDE SEQUENCE</scope>
    <source>
        <strain evidence="3">CGMCC 1.15330</strain>
    </source>
</reference>
<proteinExistence type="inferred from homology"/>
<dbReference type="Gene3D" id="3.30.530.20">
    <property type="match status" value="1"/>
</dbReference>
<sequence length="155" mass="17050">MSGTAAHELSVTRLIDAPVAAVWRAWTEHLGEWFCPVPWRAEVSVMELHPGGRSAMTMYGPNGESMPLEGVYLEVVPQRRIVSTDAFTAGWMPAGPMMVRIDEFAEEDGRTRYTATARHWTAEAKAQHEAMGFEAGWTTSAAQLASVAERLAKSD</sequence>